<proteinExistence type="predicted"/>
<dbReference type="AlphaFoldDB" id="A0A6M0SK47"/>
<dbReference type="EMBL" id="SGKU01000004">
    <property type="protein sequence ID" value="NFA41520.1"/>
    <property type="molecule type" value="Genomic_DNA"/>
</dbReference>
<dbReference type="InterPro" id="IPR032721">
    <property type="entry name" value="Toxin-deaminase"/>
</dbReference>
<evidence type="ECO:0000313" key="3">
    <source>
        <dbReference type="Proteomes" id="UP000472355"/>
    </source>
</evidence>
<protein>
    <submittedName>
        <fullName evidence="2">Uncharacterized protein</fullName>
    </submittedName>
</protein>
<name>A0A6M0SK47_CLOBO</name>
<accession>A0A6M0SK47</accession>
<reference evidence="2 3" key="1">
    <citation type="submission" date="2019-02" db="EMBL/GenBank/DDBJ databases">
        <title>Genome sequencing of Clostridium botulinum clinical isolates.</title>
        <authorList>
            <person name="Brunt J."/>
            <person name="Van Vliet A.H.M."/>
            <person name="Stringer S.C."/>
            <person name="Grant K.A."/>
            <person name="Carter A.C."/>
            <person name="Peck M.W."/>
        </authorList>
    </citation>
    <scope>NUCLEOTIDE SEQUENCE [LARGE SCALE GENOMIC DNA]</scope>
    <source>
        <strain evidence="2 3">H113700579</strain>
    </source>
</reference>
<dbReference type="Pfam" id="PF14424">
    <property type="entry name" value="Toxin-deaminase"/>
    <property type="match status" value="1"/>
</dbReference>
<sequence>MEATKKLKIECPYEILKIEDIKILCKPNEHGKVYLRCLIDDSVNFKYSIEASTNDKICVYEEIENTDLNNNENKTNEEKRTIIFNGIIDNIKTTNINGIYYLELEGSSSSSLLDIEKRTRSFQDINMSYDELINEILKNYEGYGFTQCMSSPMSIEKPFFQYKETDYEFLKRIGSYLGLELICDVVNTNNIIYFGKPSLKFYALNNEINYKASKDLEKYYKVLTLGIDFHDTDFFYYEVMLREKMDIGDLIKFKERDFYINQYYGQMHNRELIYKYRFCRKNGIWQEKIYNEKLKGISIEGKVLAVDGEKVKLHLNIDESQDISKASWFKYAPPTGNIMYAMPNIGESVMLYFPNRYDEPIVTGCVRKNGNSCSKISNTNNRYFSTESGNNLDILPGAINFYRSGMNVNLNDENGVNISSSGDLSLGASGGISLSGGSVSISGSNKVLVQKNKSNYISLEGECYNQSNAVYENGSCRETYEPFTDDDPQNGVAEALAELEYKNELLSLSILGSNVMLNVVMQNDMYNGIPKSGVALKNRSDIEVFDSKKVYKGTLVKTQAGDDEFILGKAYPTCNGSVFVPVDVNLASKHTGSFKKHLQSFGNAFMGVATKGYYDTLALCASLDGILSFDQDKRLNAMSASAEYTEEGKKANEYYRNKSKYKQAYDAYSIDINLFMAVKGIGNICKSPGNISNMSSGSLPILNGTKGTLAISNTIEIANIGSAVRIGIGGAELGLGTYNFSKGSNNGSRKEPDKNNNAANKKDYEKESNLNNKGKDIENKVQGNENEGVSKADVRLIDKINDSKILSRIDEIRNKLPSKLKKKFNFAYAQTDIDVLDKNEFFSHSKIQSLDDISDEVATRLDGISFKPENQQFKTLNINKDNVVDGINSWNRNVDTEFKIIEDISEKLGDNVNAKGNITLYTDLYPCPSCQYVIEQFMKKYPNIKVDIIYKLD</sequence>
<feature type="region of interest" description="Disordered" evidence="1">
    <location>
        <begin position="743"/>
        <end position="785"/>
    </location>
</feature>
<feature type="compositionally biased region" description="Basic and acidic residues" evidence="1">
    <location>
        <begin position="748"/>
        <end position="779"/>
    </location>
</feature>
<dbReference type="Gene3D" id="3.55.50.10">
    <property type="entry name" value="Baseplate protein-like domains"/>
    <property type="match status" value="1"/>
</dbReference>
<evidence type="ECO:0000313" key="2">
    <source>
        <dbReference type="EMBL" id="NFA41520.1"/>
    </source>
</evidence>
<comment type="caution">
    <text evidence="2">The sequence shown here is derived from an EMBL/GenBank/DDBJ whole genome shotgun (WGS) entry which is preliminary data.</text>
</comment>
<gene>
    <name evidence="2" type="ORF">EXM65_02725</name>
</gene>
<evidence type="ECO:0000256" key="1">
    <source>
        <dbReference type="SAM" id="MobiDB-lite"/>
    </source>
</evidence>
<organism evidence="2 3">
    <name type="scientific">Clostridium botulinum</name>
    <dbReference type="NCBI Taxonomy" id="1491"/>
    <lineage>
        <taxon>Bacteria</taxon>
        <taxon>Bacillati</taxon>
        <taxon>Bacillota</taxon>
        <taxon>Clostridia</taxon>
        <taxon>Eubacteriales</taxon>
        <taxon>Clostridiaceae</taxon>
        <taxon>Clostridium</taxon>
    </lineage>
</organism>
<dbReference type="Proteomes" id="UP000472355">
    <property type="component" value="Unassembled WGS sequence"/>
</dbReference>
<dbReference type="SUPFAM" id="SSF69279">
    <property type="entry name" value="Phage tail proteins"/>
    <property type="match status" value="1"/>
</dbReference>